<dbReference type="Proteomes" id="UP000002791">
    <property type="component" value="Chromosome"/>
</dbReference>
<dbReference type="STRING" id="882082.SaccyDRAFT_2869"/>
<organism evidence="3 4">
    <name type="scientific">Saccharomonospora cyanea NA-134</name>
    <dbReference type="NCBI Taxonomy" id="882082"/>
    <lineage>
        <taxon>Bacteria</taxon>
        <taxon>Bacillati</taxon>
        <taxon>Actinomycetota</taxon>
        <taxon>Actinomycetes</taxon>
        <taxon>Pseudonocardiales</taxon>
        <taxon>Pseudonocardiaceae</taxon>
        <taxon>Saccharomonospora</taxon>
    </lineage>
</organism>
<feature type="domain" description="ParB-like N-terminal" evidence="2">
    <location>
        <begin position="34"/>
        <end position="118"/>
    </location>
</feature>
<dbReference type="EMBL" id="CM001440">
    <property type="protein sequence ID" value="EHR61715.1"/>
    <property type="molecule type" value="Genomic_DNA"/>
</dbReference>
<feature type="region of interest" description="Disordered" evidence="1">
    <location>
        <begin position="242"/>
        <end position="263"/>
    </location>
</feature>
<proteinExistence type="predicted"/>
<evidence type="ECO:0000259" key="2">
    <source>
        <dbReference type="SMART" id="SM00470"/>
    </source>
</evidence>
<reference evidence="3 4" key="1">
    <citation type="submission" date="2011-11" db="EMBL/GenBank/DDBJ databases">
        <title>The Noncontiguous Finished sequence of Saccharomonospora cyanea NA-134.</title>
        <authorList>
            <consortium name="US DOE Joint Genome Institute"/>
            <person name="Lucas S."/>
            <person name="Han J."/>
            <person name="Lapidus A."/>
            <person name="Cheng J.-F."/>
            <person name="Goodwin L."/>
            <person name="Pitluck S."/>
            <person name="Peters L."/>
            <person name="Ovchinnikova G."/>
            <person name="Lu M."/>
            <person name="Detter J.C."/>
            <person name="Han C."/>
            <person name="Tapia R."/>
            <person name="Land M."/>
            <person name="Hauser L."/>
            <person name="Kyrpides N."/>
            <person name="Ivanova N."/>
            <person name="Pagani I."/>
            <person name="Brambilla E.-M."/>
            <person name="Klenk H.-P."/>
            <person name="Woyke T."/>
        </authorList>
    </citation>
    <scope>NUCLEOTIDE SEQUENCE [LARGE SCALE GENOMIC DNA]</scope>
    <source>
        <strain evidence="3 4">NA-134</strain>
    </source>
</reference>
<sequence>MDAITGRVDAGRIEPARPIDGSPDALCSLLSEPEWVPIHLLRPADSPRLSGEDNHHTEVLAELGGSLPPIIVHRSSMRVVDGMHRMRAAVIRGEDRIRVRFFEGAEADAFRLAVTMNVSHGLPLTLADRRAAASRILTAQPHLSDRCIAKTAGLSPKTVSSLRQQLIGDADEPVRIGSDGRARPVNSAQGRRIASMLFAERPNASLREVARRAGISPATARDVRMRLERDEDPVPARLREAEQGWHCRQQEQPTEENTEERRTPSIQAVAVKQGRFRRNPTAMLATLAHDPRLRFTQSGRALLMWFRAHVVNSDECESLIRSVPEHLTGRVAQLAREVAAEWISLANQLEDPEARRALLASAPEQREQAL</sequence>
<protein>
    <submittedName>
        <fullName evidence="3">ParB-like nuclease</fullName>
    </submittedName>
</protein>
<gene>
    <name evidence="3" type="ORF">SaccyDRAFT_2869</name>
</gene>
<keyword evidence="4" id="KW-1185">Reference proteome</keyword>
<dbReference type="SUPFAM" id="SSF110849">
    <property type="entry name" value="ParB/Sulfiredoxin"/>
    <property type="match status" value="1"/>
</dbReference>
<evidence type="ECO:0000313" key="3">
    <source>
        <dbReference type="EMBL" id="EHR61715.1"/>
    </source>
</evidence>
<dbReference type="InterPro" id="IPR003115">
    <property type="entry name" value="ParB_N"/>
</dbReference>
<accession>H5XI87</accession>
<dbReference type="HOGENOM" id="CLU_053341_0_0_11"/>
<dbReference type="SMART" id="SM00470">
    <property type="entry name" value="ParB"/>
    <property type="match status" value="1"/>
</dbReference>
<evidence type="ECO:0000256" key="1">
    <source>
        <dbReference type="SAM" id="MobiDB-lite"/>
    </source>
</evidence>
<evidence type="ECO:0000313" key="4">
    <source>
        <dbReference type="Proteomes" id="UP000002791"/>
    </source>
</evidence>
<dbReference type="AlphaFoldDB" id="H5XI87"/>
<dbReference type="eggNOG" id="COG1475">
    <property type="taxonomic scope" value="Bacteria"/>
</dbReference>
<dbReference type="InterPro" id="IPR036086">
    <property type="entry name" value="ParB/Sulfiredoxin_sf"/>
</dbReference>
<name>H5XI87_9PSEU</name>